<dbReference type="SMART" id="SM00729">
    <property type="entry name" value="Elp3"/>
    <property type="match status" value="1"/>
</dbReference>
<dbReference type="GO" id="GO:0003824">
    <property type="term" value="F:catalytic activity"/>
    <property type="evidence" value="ECO:0007669"/>
    <property type="project" value="InterPro"/>
</dbReference>
<evidence type="ECO:0000313" key="8">
    <source>
        <dbReference type="EMBL" id="WOF15601.1"/>
    </source>
</evidence>
<evidence type="ECO:0000313" key="9">
    <source>
        <dbReference type="Proteomes" id="UP001301797"/>
    </source>
</evidence>
<dbReference type="PANTHER" id="PTHR43409">
    <property type="entry name" value="ANAEROBIC MAGNESIUM-PROTOPORPHYRIN IX MONOMETHYL ESTER CYCLASE-RELATED"/>
    <property type="match status" value="1"/>
</dbReference>
<evidence type="ECO:0000259" key="6">
    <source>
        <dbReference type="PROSITE" id="PS51332"/>
    </source>
</evidence>
<dbReference type="PANTHER" id="PTHR43409:SF17">
    <property type="entry name" value="METHYLTHIOTRANSFERASE MJ0865-RELATED"/>
    <property type="match status" value="1"/>
</dbReference>
<dbReference type="InterPro" id="IPR023980">
    <property type="entry name" value="CHP04013_B12-bd/rSAM"/>
</dbReference>
<dbReference type="InterPro" id="IPR006638">
    <property type="entry name" value="Elp3/MiaA/NifB-like_rSAM"/>
</dbReference>
<dbReference type="EMBL" id="CP043875">
    <property type="protein sequence ID" value="WOF15601.1"/>
    <property type="molecule type" value="Genomic_DNA"/>
</dbReference>
<dbReference type="SFLD" id="SFLDS00029">
    <property type="entry name" value="Radical_SAM"/>
    <property type="match status" value="1"/>
</dbReference>
<sequence length="373" mass="41824">MKVNWRNIKWARNSYAVLYAACEKNNITLNPVDHPEDDVTLYSLNSINAGQYLDEMKDAGCITIAGGPHPSARYEDILNYADYVIVGEGEHTLPALLKAIENNSPVLPRGVATKGQYIKCDKCVFLDAYEPFTRVKGYIEVSRGCPFGCGYCQTPRLFGGHMRHRSIDAIVRASEAYSDVRFLTPNALSYGSRDGRKPAFEKLKKLLGSFDRDKNLYLGTFPSEVRPEFVTDESAEIIVDFCKNKKLHFGAQSGSERVLKAINRGHTTEDVINAVEKCKDYGIFPIVDYIVGLPGETKEDQKETIEQIKWVCRFGKVHAHYFTPLPGTPLADEKPAPLIPEIEKTLGRLSLAGRATGSWMNAELRFFTKNKNQ</sequence>
<dbReference type="PROSITE" id="PS51332">
    <property type="entry name" value="B12_BINDING"/>
    <property type="match status" value="1"/>
</dbReference>
<keyword evidence="3" id="KW-0479">Metal-binding</keyword>
<feature type="domain" description="Radical SAM core" evidence="7">
    <location>
        <begin position="131"/>
        <end position="361"/>
    </location>
</feature>
<comment type="cofactor">
    <cofactor evidence="1">
        <name>[4Fe-4S] cluster</name>
        <dbReference type="ChEBI" id="CHEBI:49883"/>
    </cofactor>
</comment>
<dbReference type="GO" id="GO:0031419">
    <property type="term" value="F:cobalamin binding"/>
    <property type="evidence" value="ECO:0007669"/>
    <property type="project" value="InterPro"/>
</dbReference>
<keyword evidence="2" id="KW-0949">S-adenosyl-L-methionine</keyword>
<evidence type="ECO:0000256" key="2">
    <source>
        <dbReference type="ARBA" id="ARBA00022691"/>
    </source>
</evidence>
<dbReference type="Gene3D" id="3.80.30.20">
    <property type="entry name" value="tm_1862 like domain"/>
    <property type="match status" value="1"/>
</dbReference>
<dbReference type="KEGG" id="mefw:F1737_02325"/>
<dbReference type="GO" id="GO:0051536">
    <property type="term" value="F:iron-sulfur cluster binding"/>
    <property type="evidence" value="ECO:0007669"/>
    <property type="project" value="UniProtKB-KW"/>
</dbReference>
<gene>
    <name evidence="8" type="ORF">F1737_02325</name>
</gene>
<dbReference type="InterPro" id="IPR006158">
    <property type="entry name" value="Cobalamin-bd"/>
</dbReference>
<dbReference type="InterPro" id="IPR007197">
    <property type="entry name" value="rSAM"/>
</dbReference>
<dbReference type="InterPro" id="IPR058240">
    <property type="entry name" value="rSAM_sf"/>
</dbReference>
<dbReference type="NCBIfam" id="TIGR04013">
    <property type="entry name" value="B12_SAM_MJ_1487"/>
    <property type="match status" value="1"/>
</dbReference>
<dbReference type="Gene3D" id="3.40.50.280">
    <property type="entry name" value="Cobalamin-binding domain"/>
    <property type="match status" value="1"/>
</dbReference>
<keyword evidence="4" id="KW-0408">Iron</keyword>
<dbReference type="PROSITE" id="PS51918">
    <property type="entry name" value="RADICAL_SAM"/>
    <property type="match status" value="1"/>
</dbReference>
<dbReference type="InterPro" id="IPR051198">
    <property type="entry name" value="BchE-like"/>
</dbReference>
<dbReference type="SFLD" id="SFLDG01082">
    <property type="entry name" value="B12-binding_domain_containing"/>
    <property type="match status" value="1"/>
</dbReference>
<dbReference type="CDD" id="cd01335">
    <property type="entry name" value="Radical_SAM"/>
    <property type="match status" value="1"/>
</dbReference>
<keyword evidence="5" id="KW-0411">Iron-sulfur</keyword>
<dbReference type="InterPro" id="IPR023404">
    <property type="entry name" value="rSAM_horseshoe"/>
</dbReference>
<dbReference type="Proteomes" id="UP001301797">
    <property type="component" value="Chromosome"/>
</dbReference>
<evidence type="ECO:0000256" key="5">
    <source>
        <dbReference type="ARBA" id="ARBA00023014"/>
    </source>
</evidence>
<proteinExistence type="predicted"/>
<organism evidence="8 9">
    <name type="scientific">Methanochimaera problematica</name>
    <dbReference type="NCBI Taxonomy" id="2609417"/>
    <lineage>
        <taxon>Archaea</taxon>
        <taxon>Methanobacteriati</taxon>
        <taxon>Methanobacteriota</taxon>
        <taxon>Stenosarchaea group</taxon>
        <taxon>Methanomicrobia</taxon>
        <taxon>Methanomicrobiales</taxon>
        <taxon>Methanomicrobiaceae</taxon>
        <taxon>Methanochimaera</taxon>
    </lineage>
</organism>
<dbReference type="AlphaFoldDB" id="A0AA97I3U1"/>
<feature type="domain" description="B12-binding" evidence="6">
    <location>
        <begin position="1"/>
        <end position="107"/>
    </location>
</feature>
<dbReference type="Pfam" id="PF02310">
    <property type="entry name" value="B12-binding"/>
    <property type="match status" value="1"/>
</dbReference>
<name>A0AA97I3U1_9EURY</name>
<evidence type="ECO:0000256" key="3">
    <source>
        <dbReference type="ARBA" id="ARBA00022723"/>
    </source>
</evidence>
<keyword evidence="9" id="KW-1185">Reference proteome</keyword>
<accession>A0AA97I3U1</accession>
<dbReference type="Pfam" id="PF04055">
    <property type="entry name" value="Radical_SAM"/>
    <property type="match status" value="1"/>
</dbReference>
<dbReference type="GeneID" id="85228968"/>
<dbReference type="GO" id="GO:0046872">
    <property type="term" value="F:metal ion binding"/>
    <property type="evidence" value="ECO:0007669"/>
    <property type="project" value="UniProtKB-KW"/>
</dbReference>
<dbReference type="SUPFAM" id="SSF102114">
    <property type="entry name" value="Radical SAM enzymes"/>
    <property type="match status" value="1"/>
</dbReference>
<reference evidence="8 9" key="1">
    <citation type="submission" date="2019-09" db="EMBL/GenBank/DDBJ databases">
        <title>The complete genome of Methanoplanus sp. FWC-SCC4.</title>
        <authorList>
            <person name="Chen S.-C."/>
            <person name="Zhou Y.-Z."/>
            <person name="Lai M.-C."/>
        </authorList>
    </citation>
    <scope>NUCLEOTIDE SEQUENCE [LARGE SCALE GENOMIC DNA]</scope>
    <source>
        <strain evidence="8 9">FWC-SCC4</strain>
    </source>
</reference>
<evidence type="ECO:0000259" key="7">
    <source>
        <dbReference type="PROSITE" id="PS51918"/>
    </source>
</evidence>
<protein>
    <submittedName>
        <fullName evidence="8">TIGR04013 family B12-binding domain/radical SAM domain-containing protein</fullName>
    </submittedName>
</protein>
<evidence type="ECO:0000256" key="4">
    <source>
        <dbReference type="ARBA" id="ARBA00023004"/>
    </source>
</evidence>
<dbReference type="RefSeq" id="WP_317137174.1">
    <property type="nucleotide sequence ID" value="NZ_CP043875.1"/>
</dbReference>
<evidence type="ECO:0000256" key="1">
    <source>
        <dbReference type="ARBA" id="ARBA00001966"/>
    </source>
</evidence>